<dbReference type="GO" id="GO:0004553">
    <property type="term" value="F:hydrolase activity, hydrolyzing O-glycosyl compounds"/>
    <property type="evidence" value="ECO:0007669"/>
    <property type="project" value="InterPro"/>
</dbReference>
<keyword evidence="3" id="KW-1185">Reference proteome</keyword>
<reference evidence="2 3" key="1">
    <citation type="submission" date="2017-03" db="EMBL/GenBank/DDBJ databases">
        <title>WGS assembly of Porphyra umbilicalis.</title>
        <authorList>
            <person name="Brawley S.H."/>
            <person name="Blouin N.A."/>
            <person name="Ficko-Blean E."/>
            <person name="Wheeler G.L."/>
            <person name="Lohr M."/>
            <person name="Goodson H.V."/>
            <person name="Jenkins J.W."/>
            <person name="Blaby-Haas C.E."/>
            <person name="Helliwell K.E."/>
            <person name="Chan C."/>
            <person name="Marriage T."/>
            <person name="Bhattacharya D."/>
            <person name="Klein A.S."/>
            <person name="Badis Y."/>
            <person name="Brodie J."/>
            <person name="Cao Y."/>
            <person name="Collen J."/>
            <person name="Dittami S.M."/>
            <person name="Gachon C.M."/>
            <person name="Green B.R."/>
            <person name="Karpowicz S."/>
            <person name="Kim J.W."/>
            <person name="Kudahl U."/>
            <person name="Lin S."/>
            <person name="Michel G."/>
            <person name="Mittag M."/>
            <person name="Olson B.J."/>
            <person name="Pangilinan J."/>
            <person name="Peng Y."/>
            <person name="Qiu H."/>
            <person name="Shu S."/>
            <person name="Singer J.T."/>
            <person name="Smith A.G."/>
            <person name="Sprecher B.N."/>
            <person name="Wagner V."/>
            <person name="Wang W."/>
            <person name="Wang Z.-Y."/>
            <person name="Yan J."/>
            <person name="Yarish C."/>
            <person name="Zoeuner-Riek S."/>
            <person name="Zhuang Y."/>
            <person name="Zou Y."/>
            <person name="Lindquist E.A."/>
            <person name="Grimwood J."/>
            <person name="Barry K."/>
            <person name="Rokhsar D.S."/>
            <person name="Schmutz J."/>
            <person name="Stiller J.W."/>
            <person name="Grossman A.R."/>
            <person name="Prochnik S.E."/>
        </authorList>
    </citation>
    <scope>NUCLEOTIDE SEQUENCE [LARGE SCALE GENOMIC DNA]</scope>
    <source>
        <strain evidence="2">4086291</strain>
    </source>
</reference>
<dbReference type="PANTHER" id="PTHR10963">
    <property type="entry name" value="GLYCOSYL HYDROLASE-RELATED"/>
    <property type="match status" value="1"/>
</dbReference>
<proteinExistence type="predicted"/>
<organism evidence="2 3">
    <name type="scientific">Porphyra umbilicalis</name>
    <name type="common">Purple laver</name>
    <name type="synonym">Red alga</name>
    <dbReference type="NCBI Taxonomy" id="2786"/>
    <lineage>
        <taxon>Eukaryota</taxon>
        <taxon>Rhodophyta</taxon>
        <taxon>Bangiophyceae</taxon>
        <taxon>Bangiales</taxon>
        <taxon>Bangiaceae</taxon>
        <taxon>Porphyra</taxon>
    </lineage>
</organism>
<sequence>MVLPFFGAGARAGAAAAPRRSVAATVAAVAAAAAAAVLVAGGPTGVAAANQPLWRDGRNRYTFEPLWGLTDEFQSRWLDKTKWQDWNPHWIGRAPAVFKGSNIWLTGGDCVLHARRDLRWNFPANPPSLADQPRIYHTWTTAFMQSWQAVRYGFFEVRAKPMDSVLSSAFWLSSNTAKQWTELDVFEIGGGAPGGPGPGHRYTIHTNFHVFRDLSRGINPSAPVSAPRNTYHNARLAAAYHVYAMDWDAERIQWLFNGRVIRSERNVGHHQYLRVKLDSESFPYWFGLPSPAFRSSDFRVSYLRGWSKRNKWRKSGGGRGRLPPPVSFARGEVPAPGVASVGAAGKAVFVVPVPGAGASDAALVTKTTPATSLVEDVGVSPFALQRAPSPGSPEEILRSPPVPFAGWAAAAVVSAGRRIARRVRHFAPRALAADTFVSWNAGN</sequence>
<dbReference type="Proteomes" id="UP000218209">
    <property type="component" value="Unassembled WGS sequence"/>
</dbReference>
<dbReference type="Gene3D" id="2.60.120.200">
    <property type="match status" value="1"/>
</dbReference>
<dbReference type="PROSITE" id="PS51762">
    <property type="entry name" value="GH16_2"/>
    <property type="match status" value="1"/>
</dbReference>
<dbReference type="EMBL" id="KV919004">
    <property type="protein sequence ID" value="OSX73300.1"/>
    <property type="molecule type" value="Genomic_DNA"/>
</dbReference>
<dbReference type="PANTHER" id="PTHR10963:SF60">
    <property type="entry name" value="GRAM-NEGATIVE BACTERIA-BINDING PROTEIN 1-RELATED"/>
    <property type="match status" value="1"/>
</dbReference>
<evidence type="ECO:0000313" key="3">
    <source>
        <dbReference type="Proteomes" id="UP000218209"/>
    </source>
</evidence>
<dbReference type="OrthoDB" id="4781at2759"/>
<evidence type="ECO:0000313" key="2">
    <source>
        <dbReference type="EMBL" id="OSX73300.1"/>
    </source>
</evidence>
<dbReference type="AlphaFoldDB" id="A0A1X6NXP5"/>
<dbReference type="GO" id="GO:0005975">
    <property type="term" value="P:carbohydrate metabolic process"/>
    <property type="evidence" value="ECO:0007669"/>
    <property type="project" value="InterPro"/>
</dbReference>
<dbReference type="Pfam" id="PF00722">
    <property type="entry name" value="Glyco_hydro_16"/>
    <property type="match status" value="1"/>
</dbReference>
<gene>
    <name evidence="2" type="ORF">BU14_0359s0008</name>
</gene>
<protein>
    <recommendedName>
        <fullName evidence="1">GH16 domain-containing protein</fullName>
    </recommendedName>
</protein>
<dbReference type="InterPro" id="IPR000757">
    <property type="entry name" value="Beta-glucanase-like"/>
</dbReference>
<evidence type="ECO:0000259" key="1">
    <source>
        <dbReference type="PROSITE" id="PS51762"/>
    </source>
</evidence>
<feature type="domain" description="GH16" evidence="1">
    <location>
        <begin position="46"/>
        <end position="341"/>
    </location>
</feature>
<name>A0A1X6NXP5_PORUM</name>
<dbReference type="SUPFAM" id="SSF49899">
    <property type="entry name" value="Concanavalin A-like lectins/glucanases"/>
    <property type="match status" value="1"/>
</dbReference>
<accession>A0A1X6NXP5</accession>
<dbReference type="InterPro" id="IPR050546">
    <property type="entry name" value="Glycosyl_Hydrlase_16"/>
</dbReference>
<dbReference type="InterPro" id="IPR013320">
    <property type="entry name" value="ConA-like_dom_sf"/>
</dbReference>